<dbReference type="Gene3D" id="3.40.30.10">
    <property type="entry name" value="Glutaredoxin"/>
    <property type="match status" value="1"/>
</dbReference>
<reference evidence="1" key="1">
    <citation type="submission" date="2020-07" db="EMBL/GenBank/DDBJ databases">
        <title>Huge and variable diversity of episymbiotic CPR bacteria and DPANN archaea in groundwater ecosystems.</title>
        <authorList>
            <person name="He C.Y."/>
            <person name="Keren R."/>
            <person name="Whittaker M."/>
            <person name="Farag I.F."/>
            <person name="Doudna J."/>
            <person name="Cate J.H.D."/>
            <person name="Banfield J.F."/>
        </authorList>
    </citation>
    <scope>NUCLEOTIDE SEQUENCE</scope>
    <source>
        <strain evidence="1">NC_groundwater_1664_Pr3_B-0.1um_52_9</strain>
    </source>
</reference>
<accession>A0A9D6Z2P5</accession>
<organism evidence="1 2">
    <name type="scientific">Desulfomonile tiedjei</name>
    <dbReference type="NCBI Taxonomy" id="2358"/>
    <lineage>
        <taxon>Bacteria</taxon>
        <taxon>Pseudomonadati</taxon>
        <taxon>Thermodesulfobacteriota</taxon>
        <taxon>Desulfomonilia</taxon>
        <taxon>Desulfomonilales</taxon>
        <taxon>Desulfomonilaceae</taxon>
        <taxon>Desulfomonile</taxon>
    </lineage>
</organism>
<protein>
    <recommendedName>
        <fullName evidence="3">Thioredoxin family protein</fullName>
    </recommendedName>
</protein>
<dbReference type="EMBL" id="JACRDE010000608">
    <property type="protein sequence ID" value="MBI5252448.1"/>
    <property type="molecule type" value="Genomic_DNA"/>
</dbReference>
<proteinExistence type="predicted"/>
<evidence type="ECO:0000313" key="1">
    <source>
        <dbReference type="EMBL" id="MBI5252448.1"/>
    </source>
</evidence>
<evidence type="ECO:0008006" key="3">
    <source>
        <dbReference type="Google" id="ProtNLM"/>
    </source>
</evidence>
<evidence type="ECO:0000313" key="2">
    <source>
        <dbReference type="Proteomes" id="UP000807825"/>
    </source>
</evidence>
<gene>
    <name evidence="1" type="ORF">HY912_23385</name>
</gene>
<dbReference type="Proteomes" id="UP000807825">
    <property type="component" value="Unassembled WGS sequence"/>
</dbReference>
<comment type="caution">
    <text evidence="1">The sequence shown here is derived from an EMBL/GenBank/DDBJ whole genome shotgun (WGS) entry which is preliminary data.</text>
</comment>
<dbReference type="SUPFAM" id="SSF52833">
    <property type="entry name" value="Thioredoxin-like"/>
    <property type="match status" value="1"/>
</dbReference>
<name>A0A9D6Z2P5_9BACT</name>
<dbReference type="AlphaFoldDB" id="A0A9D6Z2P5"/>
<dbReference type="InterPro" id="IPR036249">
    <property type="entry name" value="Thioredoxin-like_sf"/>
</dbReference>
<sequence>MDTVTYPDSRTVNFVRNYMIPLRVNVSSAPSWASRFVIQYTPTVITLDEDGREHHRTVGFLPAEEFLPDLMLANGKAFIQNRRTAKARAFLERVIRDYPRSRSAQAATELVRKLRA</sequence>